<dbReference type="AlphaFoldDB" id="A0A429G754"/>
<organism evidence="2 3">
    <name type="scientific">Candidatus Korarchaeum cryptofilum</name>
    <dbReference type="NCBI Taxonomy" id="498846"/>
    <lineage>
        <taxon>Archaea</taxon>
        <taxon>Thermoproteota</taxon>
        <taxon>Candidatus Korarchaeia</taxon>
        <taxon>Candidatus Korarchaeales</taxon>
        <taxon>Candidatus Korarchaeaceae</taxon>
        <taxon>Candidatus Korarchaeum</taxon>
    </lineage>
</organism>
<proteinExistence type="predicted"/>
<keyword evidence="1" id="KW-0812">Transmembrane</keyword>
<comment type="caution">
    <text evidence="2">The sequence shown here is derived from an EMBL/GenBank/DDBJ whole genome shotgun (WGS) entry which is preliminary data.</text>
</comment>
<keyword evidence="1" id="KW-1133">Transmembrane helix</keyword>
<evidence type="ECO:0000256" key="1">
    <source>
        <dbReference type="SAM" id="Phobius"/>
    </source>
</evidence>
<reference evidence="2 3" key="1">
    <citation type="submission" date="2018-10" db="EMBL/GenBank/DDBJ databases">
        <title>Co-occurring genomic capacity for anaerobic methane metabolism and dissimilatory sulfite reduction discovered in the Korarchaeota.</title>
        <authorList>
            <person name="Mckay L.J."/>
            <person name="Dlakic M."/>
            <person name="Fields M.W."/>
            <person name="Delmont T.O."/>
            <person name="Eren A.M."/>
            <person name="Jay Z.J."/>
            <person name="Klingelsmith K.B."/>
            <person name="Rusch D.B."/>
            <person name="Inskeep W.P."/>
        </authorList>
    </citation>
    <scope>NUCLEOTIDE SEQUENCE [LARGE SCALE GENOMIC DNA]</scope>
    <source>
        <strain evidence="2 3">WS</strain>
    </source>
</reference>
<dbReference type="EMBL" id="RCOR01000018">
    <property type="protein sequence ID" value="RSN69604.1"/>
    <property type="molecule type" value="Genomic_DNA"/>
</dbReference>
<keyword evidence="1" id="KW-0472">Membrane</keyword>
<sequence>MGILVGLILAALALGALLNKGFAVRVLSIFYLILALSGILIMVSLPPEGLLITLPSLALGSYLWRSMKKVSEGSETENFTVEGAYAGED</sequence>
<feature type="transmembrane region" description="Helical" evidence="1">
    <location>
        <begin position="33"/>
        <end position="59"/>
    </location>
</feature>
<evidence type="ECO:0000313" key="2">
    <source>
        <dbReference type="EMBL" id="RSN69604.1"/>
    </source>
</evidence>
<protein>
    <submittedName>
        <fullName evidence="2">Uncharacterized protein</fullName>
    </submittedName>
</protein>
<name>A0A429G754_9CREN</name>
<accession>A0A429G754</accession>
<dbReference type="Proteomes" id="UP000278149">
    <property type="component" value="Unassembled WGS sequence"/>
</dbReference>
<gene>
    <name evidence="2" type="ORF">D9Q81_03105</name>
</gene>
<evidence type="ECO:0000313" key="3">
    <source>
        <dbReference type="Proteomes" id="UP000278149"/>
    </source>
</evidence>